<sequence>MAIRIILNAWISTIFLTILGIRLNNRFIINISAIEKMLNAQRLDLIALQYAIVFALLEWQWIRLFYGMFKYRSSWNEFFINNLPYVDNQLRNDCRSYLIDFYAVSNMFSRITFKILKLLILLTNLVFIFGTLILYRDGHIDLIQSIISIILMAFVVLTIWEMFGQIFIAMNFLLFLVEYIKIKLQQLSCLKQTVNGLQKNNPTVHIMMEWRKKIIWNRFQSRYVRYYAETIQLNGTVQIVLFYMEIISKICIIISCIFYSRQKHLGWSNTALILSLISEFFFVTIVYSRLANIFTYNQLIAKSMMQMIARSQWLRNKHRNRNNRSIHYWPYSIKSNLFVQTMTNNGFGFTCGRIFQITKYRYIELICWNIPIIIIFYKKICYP</sequence>
<name>A0A9D4SDU4_DERFA</name>
<comment type="caution">
    <text evidence="2">The sequence shown here is derived from an EMBL/GenBank/DDBJ whole genome shotgun (WGS) entry which is preliminary data.</text>
</comment>
<keyword evidence="1" id="KW-1133">Transmembrane helix</keyword>
<keyword evidence="1" id="KW-0472">Membrane</keyword>
<accession>A0A9D4SDU4</accession>
<proteinExistence type="predicted"/>
<dbReference type="Proteomes" id="UP000828236">
    <property type="component" value="Unassembled WGS sequence"/>
</dbReference>
<feature type="transmembrane region" description="Helical" evidence="1">
    <location>
        <begin position="45"/>
        <end position="62"/>
    </location>
</feature>
<feature type="transmembrane region" description="Helical" evidence="1">
    <location>
        <begin position="115"/>
        <end position="135"/>
    </location>
</feature>
<reference evidence="2" key="2">
    <citation type="journal article" date="2021" name="World Allergy Organ. J.">
        <title>Chromosome-level assembly of Dermatophagoides farinae genome and transcriptome reveals two novel allergens Der f 37 and Der f 39.</title>
        <authorList>
            <person name="Chen J."/>
            <person name="Cai Z."/>
            <person name="Fan D."/>
            <person name="Hu J."/>
            <person name="Hou Y."/>
            <person name="He Y."/>
            <person name="Zhang Z."/>
            <person name="Zhao Z."/>
            <person name="Gao P."/>
            <person name="Hu W."/>
            <person name="Sun J."/>
            <person name="Li J."/>
            <person name="Ji K."/>
        </authorList>
    </citation>
    <scope>NUCLEOTIDE SEQUENCE</scope>
    <source>
        <strain evidence="2">JKM2019</strain>
    </source>
</reference>
<dbReference type="EMBL" id="SDOV01000008">
    <property type="protein sequence ID" value="KAH7638031.1"/>
    <property type="molecule type" value="Genomic_DNA"/>
</dbReference>
<gene>
    <name evidence="2" type="ORF">HUG17_9136</name>
</gene>
<dbReference type="AlphaFoldDB" id="A0A9D4SDU4"/>
<feature type="transmembrane region" description="Helical" evidence="1">
    <location>
        <begin position="6"/>
        <end position="24"/>
    </location>
</feature>
<evidence type="ECO:0000256" key="1">
    <source>
        <dbReference type="SAM" id="Phobius"/>
    </source>
</evidence>
<feature type="transmembrane region" description="Helical" evidence="1">
    <location>
        <begin position="240"/>
        <end position="260"/>
    </location>
</feature>
<keyword evidence="1" id="KW-0812">Transmembrane</keyword>
<feature type="transmembrane region" description="Helical" evidence="1">
    <location>
        <begin position="272"/>
        <end position="296"/>
    </location>
</feature>
<organism evidence="2">
    <name type="scientific">Dermatophagoides farinae</name>
    <name type="common">American house dust mite</name>
    <dbReference type="NCBI Taxonomy" id="6954"/>
    <lineage>
        <taxon>Eukaryota</taxon>
        <taxon>Metazoa</taxon>
        <taxon>Ecdysozoa</taxon>
        <taxon>Arthropoda</taxon>
        <taxon>Chelicerata</taxon>
        <taxon>Arachnida</taxon>
        <taxon>Acari</taxon>
        <taxon>Acariformes</taxon>
        <taxon>Sarcoptiformes</taxon>
        <taxon>Astigmata</taxon>
        <taxon>Psoroptidia</taxon>
        <taxon>Analgoidea</taxon>
        <taxon>Pyroglyphidae</taxon>
        <taxon>Dermatophagoidinae</taxon>
        <taxon>Dermatophagoides</taxon>
    </lineage>
</organism>
<evidence type="ECO:0000313" key="2">
    <source>
        <dbReference type="EMBL" id="KAH7638031.1"/>
    </source>
</evidence>
<feature type="transmembrane region" description="Helical" evidence="1">
    <location>
        <begin position="142"/>
        <end position="160"/>
    </location>
</feature>
<protein>
    <submittedName>
        <fullName evidence="2">Uncharacterized protein</fullName>
    </submittedName>
</protein>
<reference evidence="2" key="1">
    <citation type="submission" date="2020-06" db="EMBL/GenBank/DDBJ databases">
        <authorList>
            <person name="Ji K."/>
            <person name="Li J."/>
        </authorList>
    </citation>
    <scope>NUCLEOTIDE SEQUENCE</scope>
    <source>
        <strain evidence="2">JKM2019</strain>
        <tissue evidence="2">Whole body</tissue>
    </source>
</reference>